<evidence type="ECO:0000313" key="1">
    <source>
        <dbReference type="EMBL" id="KAF5456906.1"/>
    </source>
</evidence>
<dbReference type="Gramene" id="Jr11_31110_p1">
    <property type="protein sequence ID" value="cds.Jr11_31110_p1"/>
    <property type="gene ID" value="Jr11_31110"/>
</dbReference>
<dbReference type="Gramene" id="Jr11_31120_p1">
    <property type="protein sequence ID" value="cds.Jr11_31120_p1"/>
    <property type="gene ID" value="Jr11_31120"/>
</dbReference>
<dbReference type="AlphaFoldDB" id="A0A833TVY2"/>
<accession>A0A833TVY2</accession>
<comment type="caution">
    <text evidence="1">The sequence shown here is derived from an EMBL/GenBank/DDBJ whole genome shotgun (WGS) entry which is preliminary data.</text>
</comment>
<dbReference type="Proteomes" id="UP000619265">
    <property type="component" value="Unassembled WGS sequence"/>
</dbReference>
<evidence type="ECO:0000313" key="3">
    <source>
        <dbReference type="Proteomes" id="UP000619265"/>
    </source>
</evidence>
<sequence length="187" mass="21655">MVRAWWSSYQFIGIPSFVLAGKLKALKQDLKKLNLEVCGHIDDQKSTLLEELQELEGKEILGDNSGEVLLRKGTIVANLDRILLSEEILWRQKSKTLWLKEDDKCKKFFHKVANSHRHNNAIESLHSGSQVLSFPPELENHIVHYYETFLSETVSWRLKLDALSFEAIDSQTVSVLDRPFDEEEIYK</sequence>
<dbReference type="EMBL" id="LIHL02000011">
    <property type="protein sequence ID" value="KAF5456907.1"/>
    <property type="molecule type" value="Genomic_DNA"/>
</dbReference>
<name>A0A833TVY2_JUGRE</name>
<proteinExistence type="predicted"/>
<organism evidence="1 3">
    <name type="scientific">Juglans regia</name>
    <name type="common">English walnut</name>
    <dbReference type="NCBI Taxonomy" id="51240"/>
    <lineage>
        <taxon>Eukaryota</taxon>
        <taxon>Viridiplantae</taxon>
        <taxon>Streptophyta</taxon>
        <taxon>Embryophyta</taxon>
        <taxon>Tracheophyta</taxon>
        <taxon>Spermatophyta</taxon>
        <taxon>Magnoliopsida</taxon>
        <taxon>eudicotyledons</taxon>
        <taxon>Gunneridae</taxon>
        <taxon>Pentapetalae</taxon>
        <taxon>rosids</taxon>
        <taxon>fabids</taxon>
        <taxon>Fagales</taxon>
        <taxon>Juglandaceae</taxon>
        <taxon>Juglans</taxon>
    </lineage>
</organism>
<dbReference type="EMBL" id="LIHL02000011">
    <property type="protein sequence ID" value="KAF5456906.1"/>
    <property type="molecule type" value="Genomic_DNA"/>
</dbReference>
<gene>
    <name evidence="1" type="ORF">F2P56_026327</name>
    <name evidence="2" type="ORF">F2P56_026328</name>
</gene>
<evidence type="ECO:0000313" key="2">
    <source>
        <dbReference type="EMBL" id="KAF5456907.1"/>
    </source>
</evidence>
<feature type="non-terminal residue" evidence="1">
    <location>
        <position position="187"/>
    </location>
</feature>
<protein>
    <submittedName>
        <fullName evidence="1">Uncharacterized protein</fullName>
    </submittedName>
</protein>
<reference evidence="1" key="1">
    <citation type="submission" date="2015-10" db="EMBL/GenBank/DDBJ databases">
        <authorList>
            <person name="Martinez-Garcia P.J."/>
            <person name="Crepeau M.W."/>
            <person name="Puiu D."/>
            <person name="Gonzalez-Ibeas D."/>
            <person name="Whalen J."/>
            <person name="Stevens K."/>
            <person name="Paul R."/>
            <person name="Butterfield T."/>
            <person name="Britton M."/>
            <person name="Reagan R."/>
            <person name="Chakraborty S."/>
            <person name="Walawage S.L."/>
            <person name="Vasquez-Gross H.A."/>
            <person name="Cardeno C."/>
            <person name="Famula R."/>
            <person name="Pratt K."/>
            <person name="Kuruganti S."/>
            <person name="Aradhya M.K."/>
            <person name="Leslie C.A."/>
            <person name="Dandekar A.M."/>
            <person name="Salzberg S.L."/>
            <person name="Wegrzyn J.L."/>
            <person name="Langley C.H."/>
            <person name="Neale D.B."/>
        </authorList>
    </citation>
    <scope>NUCLEOTIDE SEQUENCE</scope>
    <source>
        <tissue evidence="1">Leaves</tissue>
    </source>
</reference>
<reference evidence="1" key="2">
    <citation type="submission" date="2020-03" db="EMBL/GenBank/DDBJ databases">
        <title>Walnut 2.0.</title>
        <authorList>
            <person name="Marrano A."/>
            <person name="Britton M."/>
            <person name="Zimin A.V."/>
            <person name="Zaini P.A."/>
            <person name="Workman R."/>
            <person name="Puiu D."/>
            <person name="Bianco L."/>
            <person name="Allen B.J."/>
            <person name="Troggio M."/>
            <person name="Leslie C.A."/>
            <person name="Timp W."/>
            <person name="Dendekar A."/>
            <person name="Salzberg S.L."/>
            <person name="Neale D.B."/>
        </authorList>
    </citation>
    <scope>NUCLEOTIDE SEQUENCE</scope>
    <source>
        <tissue evidence="1">Leaves</tissue>
    </source>
</reference>